<evidence type="ECO:0000313" key="2">
    <source>
        <dbReference type="EMBL" id="MFG3818437.1"/>
    </source>
</evidence>
<dbReference type="InterPro" id="IPR036365">
    <property type="entry name" value="PGBD-like_sf"/>
</dbReference>
<dbReference type="RefSeq" id="WP_393013798.1">
    <property type="nucleotide sequence ID" value="NZ_JAZAQF010000074.1"/>
</dbReference>
<organism evidence="2 3">
    <name type="scientific">Limnothrix redekei LRLZ20PSL1</name>
    <dbReference type="NCBI Taxonomy" id="3112953"/>
    <lineage>
        <taxon>Bacteria</taxon>
        <taxon>Bacillati</taxon>
        <taxon>Cyanobacteriota</taxon>
        <taxon>Cyanophyceae</taxon>
        <taxon>Pseudanabaenales</taxon>
        <taxon>Pseudanabaenaceae</taxon>
        <taxon>Limnothrix</taxon>
    </lineage>
</organism>
<sequence>MESLGYPHLAAAYRSDFLELPSLEAALSRAIAWERLSSQGWLRFLSLLLTVSILGAAIGPALAAERAGETLRSGGGGGGVGDGPAFVNPDRPVTKPLPPITVRPCPTFKTISSYVYRPPYLRNSGGWGAGAGPCYSCVGGRNVNTSRLQQRLKDLGYFRFRVTGYYGPITEAAVKRFQRDSGLVPDGVVGPRTKAALGLLG</sequence>
<keyword evidence="3" id="KW-1185">Reference proteome</keyword>
<accession>A0ABW7CBB9</accession>
<comment type="caution">
    <text evidence="2">The sequence shown here is derived from an EMBL/GenBank/DDBJ whole genome shotgun (WGS) entry which is preliminary data.</text>
</comment>
<dbReference type="Proteomes" id="UP001604335">
    <property type="component" value="Unassembled WGS sequence"/>
</dbReference>
<evidence type="ECO:0000259" key="1">
    <source>
        <dbReference type="Pfam" id="PF01471"/>
    </source>
</evidence>
<dbReference type="EMBL" id="JAZAQF010000074">
    <property type="protein sequence ID" value="MFG3818437.1"/>
    <property type="molecule type" value="Genomic_DNA"/>
</dbReference>
<feature type="domain" description="Peptidoglycan binding-like" evidence="1">
    <location>
        <begin position="145"/>
        <end position="197"/>
    </location>
</feature>
<name>A0ABW7CBB9_9CYAN</name>
<protein>
    <submittedName>
        <fullName evidence="2">Peptidoglycan-binding domain-containing protein</fullName>
    </submittedName>
</protein>
<dbReference type="Pfam" id="PF01471">
    <property type="entry name" value="PG_binding_1"/>
    <property type="match status" value="1"/>
</dbReference>
<evidence type="ECO:0000313" key="3">
    <source>
        <dbReference type="Proteomes" id="UP001604335"/>
    </source>
</evidence>
<proteinExistence type="predicted"/>
<dbReference type="SUPFAM" id="SSF47090">
    <property type="entry name" value="PGBD-like"/>
    <property type="match status" value="1"/>
</dbReference>
<reference evidence="3" key="1">
    <citation type="journal article" date="2024" name="Algal Res.">
        <title>Biochemical, toxicological and genomic investigation of a high-biomass producing Limnothrix strain isolated from Italian shallow drinking water reservoir.</title>
        <authorList>
            <person name="Simonazzi M."/>
            <person name="Shishido T.K."/>
            <person name="Delbaje E."/>
            <person name="Wahlsten M."/>
            <person name="Fewer D.P."/>
            <person name="Sivonen K."/>
            <person name="Pezzolesi L."/>
            <person name="Pistocchi R."/>
        </authorList>
    </citation>
    <scope>NUCLEOTIDE SEQUENCE [LARGE SCALE GENOMIC DNA]</scope>
    <source>
        <strain evidence="3">LRLZ20PSL1</strain>
    </source>
</reference>
<dbReference type="InterPro" id="IPR036366">
    <property type="entry name" value="PGBDSf"/>
</dbReference>
<gene>
    <name evidence="2" type="ORF">VPK24_12370</name>
</gene>
<dbReference type="InterPro" id="IPR002477">
    <property type="entry name" value="Peptidoglycan-bd-like"/>
</dbReference>
<dbReference type="Gene3D" id="1.10.101.10">
    <property type="entry name" value="PGBD-like superfamily/PGBD"/>
    <property type="match status" value="1"/>
</dbReference>